<organism evidence="1 2">
    <name type="scientific">Candidatus Gottesmanbacteria bacterium RIFCSPHIGHO2_02_FULL_39_14</name>
    <dbReference type="NCBI Taxonomy" id="1798383"/>
    <lineage>
        <taxon>Bacteria</taxon>
        <taxon>Candidatus Gottesmaniibacteriota</taxon>
    </lineage>
</organism>
<proteinExistence type="predicted"/>
<dbReference type="EMBL" id="MFJM01000066">
    <property type="protein sequence ID" value="OGG15908.1"/>
    <property type="molecule type" value="Genomic_DNA"/>
</dbReference>
<reference evidence="1 2" key="1">
    <citation type="journal article" date="2016" name="Nat. Commun.">
        <title>Thousands of microbial genomes shed light on interconnected biogeochemical processes in an aquifer system.</title>
        <authorList>
            <person name="Anantharaman K."/>
            <person name="Brown C.T."/>
            <person name="Hug L.A."/>
            <person name="Sharon I."/>
            <person name="Castelle C.J."/>
            <person name="Probst A.J."/>
            <person name="Thomas B.C."/>
            <person name="Singh A."/>
            <person name="Wilkins M.J."/>
            <person name="Karaoz U."/>
            <person name="Brodie E.L."/>
            <person name="Williams K.H."/>
            <person name="Hubbard S.S."/>
            <person name="Banfield J.F."/>
        </authorList>
    </citation>
    <scope>NUCLEOTIDE SEQUENCE [LARGE SCALE GENOMIC DNA]</scope>
</reference>
<protein>
    <submittedName>
        <fullName evidence="1">Uncharacterized protein</fullName>
    </submittedName>
</protein>
<dbReference type="Proteomes" id="UP000176253">
    <property type="component" value="Unassembled WGS sequence"/>
</dbReference>
<evidence type="ECO:0000313" key="1">
    <source>
        <dbReference type="EMBL" id="OGG15908.1"/>
    </source>
</evidence>
<evidence type="ECO:0000313" key="2">
    <source>
        <dbReference type="Proteomes" id="UP000176253"/>
    </source>
</evidence>
<dbReference type="STRING" id="1798383.A3D78_07045"/>
<sequence>MPKNTALFLILLALLATLLLGINIGKKLATSQYLAQFAPTPTPFIQPTTIPPLKPTVSLTPLAVKSETSTYTDRSCGFTISYIGSYLEQKTENYKSTIITDPDNPDQTIVSTCQQEIPAPPLPPEKIEDIVLDGVPAKLYHDASSKDGSPRDEVIVKHPNLNHEIIIAGYGQAFNDALASFKFIE</sequence>
<dbReference type="AlphaFoldDB" id="A0A1F5ZTV4"/>
<name>A0A1F5ZTV4_9BACT</name>
<accession>A0A1F5ZTV4</accession>
<comment type="caution">
    <text evidence="1">The sequence shown here is derived from an EMBL/GenBank/DDBJ whole genome shotgun (WGS) entry which is preliminary data.</text>
</comment>
<gene>
    <name evidence="1" type="ORF">A3D78_07045</name>
</gene>